<dbReference type="GO" id="GO:0050775">
    <property type="term" value="P:positive regulation of dendrite morphogenesis"/>
    <property type="evidence" value="ECO:0007669"/>
    <property type="project" value="TreeGrafter"/>
</dbReference>
<feature type="domain" description="SS18 N-terminal" evidence="11">
    <location>
        <begin position="16"/>
        <end position="73"/>
    </location>
</feature>
<comment type="similarity">
    <text evidence="2">Belongs to the SS18 family.</text>
</comment>
<keyword evidence="3" id="KW-0677">Repeat</keyword>
<keyword evidence="13" id="KW-1185">Reference proteome</keyword>
<dbReference type="Proteomes" id="UP000314986">
    <property type="component" value="Unassembled WGS sequence"/>
</dbReference>
<feature type="compositionally biased region" description="Polar residues" evidence="10">
    <location>
        <begin position="352"/>
        <end position="364"/>
    </location>
</feature>
<dbReference type="GO" id="GO:0005654">
    <property type="term" value="C:nucleoplasm"/>
    <property type="evidence" value="ECO:0007669"/>
    <property type="project" value="UniProtKB-ARBA"/>
</dbReference>
<evidence type="ECO:0000256" key="4">
    <source>
        <dbReference type="ARBA" id="ARBA00022837"/>
    </source>
</evidence>
<keyword evidence="5" id="KW-0156">Chromatin regulator</keyword>
<evidence type="ECO:0000256" key="1">
    <source>
        <dbReference type="ARBA" id="ARBA00004123"/>
    </source>
</evidence>
<evidence type="ECO:0000256" key="8">
    <source>
        <dbReference type="ARBA" id="ARBA00023163"/>
    </source>
</evidence>
<dbReference type="Ensembl" id="ENSCMIT00000036698.1">
    <property type="protein sequence ID" value="ENSCMIP00000036165.1"/>
    <property type="gene ID" value="ENSCMIG00000015284.1"/>
</dbReference>
<dbReference type="Pfam" id="PF05030">
    <property type="entry name" value="SSXT"/>
    <property type="match status" value="1"/>
</dbReference>
<evidence type="ECO:0000313" key="13">
    <source>
        <dbReference type="Proteomes" id="UP000314986"/>
    </source>
</evidence>
<reference evidence="12" key="5">
    <citation type="submission" date="2025-09" db="UniProtKB">
        <authorList>
            <consortium name="Ensembl"/>
        </authorList>
    </citation>
    <scope>IDENTIFICATION</scope>
</reference>
<dbReference type="GeneTree" id="ENSGT00940000159853"/>
<reference evidence="13" key="1">
    <citation type="journal article" date="2006" name="Science">
        <title>Ancient noncoding elements conserved in the human genome.</title>
        <authorList>
            <person name="Venkatesh B."/>
            <person name="Kirkness E.F."/>
            <person name="Loh Y.H."/>
            <person name="Halpern A.L."/>
            <person name="Lee A.P."/>
            <person name="Johnson J."/>
            <person name="Dandona N."/>
            <person name="Viswanathan L.D."/>
            <person name="Tay A."/>
            <person name="Venter J.C."/>
            <person name="Strausberg R.L."/>
            <person name="Brenner S."/>
        </authorList>
    </citation>
    <scope>NUCLEOTIDE SEQUENCE [LARGE SCALE GENOMIC DNA]</scope>
</reference>
<dbReference type="PANTHER" id="PTHR23107:SF21">
    <property type="entry name" value="CALCIUM-RESPONSIVE TRANSACTIVATOR"/>
    <property type="match status" value="1"/>
</dbReference>
<proteinExistence type="inferred from homology"/>
<evidence type="ECO:0000313" key="12">
    <source>
        <dbReference type="Ensembl" id="ENSCMIP00000036165.1"/>
    </source>
</evidence>
<name>A0A4W3JWC1_CALMI</name>
<dbReference type="InterPro" id="IPR007726">
    <property type="entry name" value="SS18_N"/>
</dbReference>
<dbReference type="GO" id="GO:0006325">
    <property type="term" value="P:chromatin organization"/>
    <property type="evidence" value="ECO:0007669"/>
    <property type="project" value="UniProtKB-KW"/>
</dbReference>
<dbReference type="PANTHER" id="PTHR23107">
    <property type="entry name" value="SYNOVIAL SARCOMA ASSOCIATED SS18 PROTEIN"/>
    <property type="match status" value="1"/>
</dbReference>
<accession>A0A4W3JWC1</accession>
<sequence>NSIAELAEDQQVIGTVSEWEIVTMLDENNHLIQCIMDYQSKGKTAECSQYQQMLHRNLVYLATIADSNQNMQSLLPAPPSQNLSMGPGGMNPSGSSQALHSQNIPNDGMGGGIPTSSLMHSQMSNGPTHVSVQQSGQATIPSSSMTMAVNNHGTAGGYSHSVPPSQGMQMQSQTPSMANYGSRTNMSMQTNQVPMMHQQAASSHYGVAPGAGQHYQGQSTMGMMAQSNQGSNMMGQRPMGPYRSSQQGSARKCEFYFHSDYAYQQSSYAEQGYERSFEESSQHYYEGGNSQYSQQQTSYQQGPAQQQTYSQQQYSNQQSYAGQQQAYGPTQGATSQYPGYQQGQGQQYGTYRTAQPGPSAQQQRPYGYDQAR</sequence>
<evidence type="ECO:0000256" key="9">
    <source>
        <dbReference type="ARBA" id="ARBA00023242"/>
    </source>
</evidence>
<keyword evidence="4" id="KW-0106">Calcium</keyword>
<feature type="compositionally biased region" description="Low complexity" evidence="10">
    <location>
        <begin position="336"/>
        <end position="351"/>
    </location>
</feature>
<dbReference type="STRING" id="7868.ENSCMIP00000036165"/>
<evidence type="ECO:0000256" key="3">
    <source>
        <dbReference type="ARBA" id="ARBA00022737"/>
    </source>
</evidence>
<dbReference type="GO" id="GO:0003713">
    <property type="term" value="F:transcription coactivator activity"/>
    <property type="evidence" value="ECO:0007669"/>
    <property type="project" value="TreeGrafter"/>
</dbReference>
<keyword evidence="8" id="KW-0804">Transcription</keyword>
<feature type="compositionally biased region" description="Low complexity" evidence="10">
    <location>
        <begin position="287"/>
        <end position="329"/>
    </location>
</feature>
<dbReference type="AlphaFoldDB" id="A0A4W3JWC1"/>
<dbReference type="GO" id="GO:0045944">
    <property type="term" value="P:positive regulation of transcription by RNA polymerase II"/>
    <property type="evidence" value="ECO:0007669"/>
    <property type="project" value="TreeGrafter"/>
</dbReference>
<comment type="subcellular location">
    <subcellularLocation>
        <location evidence="1">Nucleus</location>
    </subcellularLocation>
</comment>
<keyword evidence="9" id="KW-0539">Nucleus</keyword>
<reference evidence="12" key="4">
    <citation type="submission" date="2025-08" db="UniProtKB">
        <authorList>
            <consortium name="Ensembl"/>
        </authorList>
    </citation>
    <scope>IDENTIFICATION</scope>
</reference>
<organism evidence="12 13">
    <name type="scientific">Callorhinchus milii</name>
    <name type="common">Ghost shark</name>
    <dbReference type="NCBI Taxonomy" id="7868"/>
    <lineage>
        <taxon>Eukaryota</taxon>
        <taxon>Metazoa</taxon>
        <taxon>Chordata</taxon>
        <taxon>Craniata</taxon>
        <taxon>Vertebrata</taxon>
        <taxon>Chondrichthyes</taxon>
        <taxon>Holocephali</taxon>
        <taxon>Chimaeriformes</taxon>
        <taxon>Callorhinchidae</taxon>
        <taxon>Callorhinchus</taxon>
    </lineage>
</organism>
<reference evidence="13" key="2">
    <citation type="journal article" date="2007" name="PLoS Biol.">
        <title>Survey sequencing and comparative analysis of the elephant shark (Callorhinchus milii) genome.</title>
        <authorList>
            <person name="Venkatesh B."/>
            <person name="Kirkness E.F."/>
            <person name="Loh Y.H."/>
            <person name="Halpern A.L."/>
            <person name="Lee A.P."/>
            <person name="Johnson J."/>
            <person name="Dandona N."/>
            <person name="Viswanathan L.D."/>
            <person name="Tay A."/>
            <person name="Venter J.C."/>
            <person name="Strausberg R.L."/>
            <person name="Brenner S."/>
        </authorList>
    </citation>
    <scope>NUCLEOTIDE SEQUENCE [LARGE SCALE GENOMIC DNA]</scope>
</reference>
<evidence type="ECO:0000256" key="5">
    <source>
        <dbReference type="ARBA" id="ARBA00022853"/>
    </source>
</evidence>
<protein>
    <submittedName>
        <fullName evidence="12">SS18L1 subunit of BAF chromatin remodeling complex</fullName>
    </submittedName>
</protein>
<keyword evidence="6" id="KW-0805">Transcription regulation</keyword>
<keyword evidence="7" id="KW-0010">Activator</keyword>
<evidence type="ECO:0000256" key="6">
    <source>
        <dbReference type="ARBA" id="ARBA00023015"/>
    </source>
</evidence>
<evidence type="ECO:0000256" key="10">
    <source>
        <dbReference type="SAM" id="MobiDB-lite"/>
    </source>
</evidence>
<evidence type="ECO:0000256" key="7">
    <source>
        <dbReference type="ARBA" id="ARBA00023159"/>
    </source>
</evidence>
<evidence type="ECO:0000259" key="11">
    <source>
        <dbReference type="Pfam" id="PF05030"/>
    </source>
</evidence>
<reference evidence="13" key="3">
    <citation type="journal article" date="2014" name="Nature">
        <title>Elephant shark genome provides unique insights into gnathostome evolution.</title>
        <authorList>
            <consortium name="International Elephant Shark Genome Sequencing Consortium"/>
            <person name="Venkatesh B."/>
            <person name="Lee A.P."/>
            <person name="Ravi V."/>
            <person name="Maurya A.K."/>
            <person name="Lian M.M."/>
            <person name="Swann J.B."/>
            <person name="Ohta Y."/>
            <person name="Flajnik M.F."/>
            <person name="Sutoh Y."/>
            <person name="Kasahara M."/>
            <person name="Hoon S."/>
            <person name="Gangu V."/>
            <person name="Roy S.W."/>
            <person name="Irimia M."/>
            <person name="Korzh V."/>
            <person name="Kondrychyn I."/>
            <person name="Lim Z.W."/>
            <person name="Tay B.H."/>
            <person name="Tohari S."/>
            <person name="Kong K.W."/>
            <person name="Ho S."/>
            <person name="Lorente-Galdos B."/>
            <person name="Quilez J."/>
            <person name="Marques-Bonet T."/>
            <person name="Raney B.J."/>
            <person name="Ingham P.W."/>
            <person name="Tay A."/>
            <person name="Hillier L.W."/>
            <person name="Minx P."/>
            <person name="Boehm T."/>
            <person name="Wilson R.K."/>
            <person name="Brenner S."/>
            <person name="Warren W.C."/>
        </authorList>
    </citation>
    <scope>NUCLEOTIDE SEQUENCE [LARGE SCALE GENOMIC DNA]</scope>
</reference>
<evidence type="ECO:0000256" key="2">
    <source>
        <dbReference type="ARBA" id="ARBA00007945"/>
    </source>
</evidence>
<feature type="region of interest" description="Disordered" evidence="10">
    <location>
        <begin position="273"/>
        <end position="372"/>
    </location>
</feature>